<reference evidence="1 2" key="1">
    <citation type="submission" date="2019-08" db="EMBL/GenBank/DDBJ databases">
        <title>Whole genome of Aphis craccivora.</title>
        <authorList>
            <person name="Voronova N.V."/>
            <person name="Shulinski R.S."/>
            <person name="Bandarenka Y.V."/>
            <person name="Zhorov D.G."/>
            <person name="Warner D."/>
        </authorList>
    </citation>
    <scope>NUCLEOTIDE SEQUENCE [LARGE SCALE GENOMIC DNA]</scope>
    <source>
        <strain evidence="1">180601</strain>
        <tissue evidence="1">Whole Body</tissue>
    </source>
</reference>
<accession>A0A6G0ZI84</accession>
<sequence>MLGVGTLCITLIRVGVQSRTYLMVLTDGGLSGTDDDDDDDELVASMRAFRHTRTESGATLATHYSAVRQCSSGGQQ</sequence>
<protein>
    <submittedName>
        <fullName evidence="1">Uncharacterized protein</fullName>
    </submittedName>
</protein>
<evidence type="ECO:0000313" key="2">
    <source>
        <dbReference type="Proteomes" id="UP000478052"/>
    </source>
</evidence>
<comment type="caution">
    <text evidence="1">The sequence shown here is derived from an EMBL/GenBank/DDBJ whole genome shotgun (WGS) entry which is preliminary data.</text>
</comment>
<proteinExistence type="predicted"/>
<organism evidence="1 2">
    <name type="scientific">Aphis craccivora</name>
    <name type="common">Cowpea aphid</name>
    <dbReference type="NCBI Taxonomy" id="307492"/>
    <lineage>
        <taxon>Eukaryota</taxon>
        <taxon>Metazoa</taxon>
        <taxon>Ecdysozoa</taxon>
        <taxon>Arthropoda</taxon>
        <taxon>Hexapoda</taxon>
        <taxon>Insecta</taxon>
        <taxon>Pterygota</taxon>
        <taxon>Neoptera</taxon>
        <taxon>Paraneoptera</taxon>
        <taxon>Hemiptera</taxon>
        <taxon>Sternorrhyncha</taxon>
        <taxon>Aphidomorpha</taxon>
        <taxon>Aphidoidea</taxon>
        <taxon>Aphididae</taxon>
        <taxon>Aphidini</taxon>
        <taxon>Aphis</taxon>
        <taxon>Aphis</taxon>
    </lineage>
</organism>
<evidence type="ECO:0000313" key="1">
    <source>
        <dbReference type="EMBL" id="KAF0770616.1"/>
    </source>
</evidence>
<name>A0A6G0ZI84_APHCR</name>
<gene>
    <name evidence="1" type="ORF">FWK35_00016527</name>
</gene>
<dbReference type="Proteomes" id="UP000478052">
    <property type="component" value="Unassembled WGS sequence"/>
</dbReference>
<keyword evidence="2" id="KW-1185">Reference proteome</keyword>
<dbReference type="EMBL" id="VUJU01000406">
    <property type="protein sequence ID" value="KAF0770616.1"/>
    <property type="molecule type" value="Genomic_DNA"/>
</dbReference>
<dbReference type="AlphaFoldDB" id="A0A6G0ZI84"/>